<evidence type="ECO:0000256" key="5">
    <source>
        <dbReference type="ARBA" id="ARBA00023163"/>
    </source>
</evidence>
<keyword evidence="5" id="KW-0804">Transcription</keyword>
<feature type="non-terminal residue" evidence="8">
    <location>
        <position position="205"/>
    </location>
</feature>
<reference evidence="8" key="1">
    <citation type="journal article" date="2015" name="Nature">
        <title>Complex archaea that bridge the gap between prokaryotes and eukaryotes.</title>
        <authorList>
            <person name="Spang A."/>
            <person name="Saw J.H."/>
            <person name="Jorgensen S.L."/>
            <person name="Zaremba-Niedzwiedzka K."/>
            <person name="Martijn J."/>
            <person name="Lind A.E."/>
            <person name="van Eijk R."/>
            <person name="Schleper C."/>
            <person name="Guy L."/>
            <person name="Ettema T.J."/>
        </authorList>
    </citation>
    <scope>NUCLEOTIDE SEQUENCE</scope>
</reference>
<keyword evidence="2" id="KW-0902">Two-component regulatory system</keyword>
<dbReference type="PANTHER" id="PTHR48111:SF1">
    <property type="entry name" value="TWO-COMPONENT RESPONSE REGULATOR ORR33"/>
    <property type="match status" value="1"/>
</dbReference>
<dbReference type="GO" id="GO:0006355">
    <property type="term" value="P:regulation of DNA-templated transcription"/>
    <property type="evidence" value="ECO:0007669"/>
    <property type="project" value="TreeGrafter"/>
</dbReference>
<evidence type="ECO:0000259" key="7">
    <source>
        <dbReference type="PROSITE" id="PS51832"/>
    </source>
</evidence>
<dbReference type="GO" id="GO:0000156">
    <property type="term" value="F:phosphorelay response regulator activity"/>
    <property type="evidence" value="ECO:0007669"/>
    <property type="project" value="TreeGrafter"/>
</dbReference>
<evidence type="ECO:0008006" key="9">
    <source>
        <dbReference type="Google" id="ProtNLM"/>
    </source>
</evidence>
<dbReference type="GO" id="GO:0000976">
    <property type="term" value="F:transcription cis-regulatory region binding"/>
    <property type="evidence" value="ECO:0007669"/>
    <property type="project" value="TreeGrafter"/>
</dbReference>
<dbReference type="Gene3D" id="3.40.50.2300">
    <property type="match status" value="1"/>
</dbReference>
<dbReference type="InterPro" id="IPR039420">
    <property type="entry name" value="WalR-like"/>
</dbReference>
<dbReference type="GO" id="GO:0032993">
    <property type="term" value="C:protein-DNA complex"/>
    <property type="evidence" value="ECO:0007669"/>
    <property type="project" value="TreeGrafter"/>
</dbReference>
<dbReference type="SMART" id="SM00448">
    <property type="entry name" value="REC"/>
    <property type="match status" value="1"/>
</dbReference>
<feature type="domain" description="HD-GYP" evidence="7">
    <location>
        <begin position="122"/>
        <end position="205"/>
    </location>
</feature>
<evidence type="ECO:0000313" key="8">
    <source>
        <dbReference type="EMBL" id="KKM04227.1"/>
    </source>
</evidence>
<organism evidence="8">
    <name type="scientific">marine sediment metagenome</name>
    <dbReference type="NCBI Taxonomy" id="412755"/>
    <lineage>
        <taxon>unclassified sequences</taxon>
        <taxon>metagenomes</taxon>
        <taxon>ecological metagenomes</taxon>
    </lineage>
</organism>
<dbReference type="AlphaFoldDB" id="A0A0F9HM17"/>
<protein>
    <recommendedName>
        <fullName evidence="9">Response regulatory domain-containing protein</fullName>
    </recommendedName>
</protein>
<dbReference type="PANTHER" id="PTHR48111">
    <property type="entry name" value="REGULATOR OF RPOS"/>
    <property type="match status" value="1"/>
</dbReference>
<feature type="domain" description="Response regulatory" evidence="6">
    <location>
        <begin position="2"/>
        <end position="118"/>
    </location>
</feature>
<name>A0A0F9HM17_9ZZZZ</name>
<dbReference type="InterPro" id="IPR037522">
    <property type="entry name" value="HD_GYP_dom"/>
</dbReference>
<dbReference type="PROSITE" id="PS50110">
    <property type="entry name" value="RESPONSE_REGULATORY"/>
    <property type="match status" value="1"/>
</dbReference>
<dbReference type="GO" id="GO:0005829">
    <property type="term" value="C:cytosol"/>
    <property type="evidence" value="ECO:0007669"/>
    <property type="project" value="TreeGrafter"/>
</dbReference>
<dbReference type="CDD" id="cd17574">
    <property type="entry name" value="REC_OmpR"/>
    <property type="match status" value="1"/>
</dbReference>
<keyword evidence="1" id="KW-0597">Phosphoprotein</keyword>
<dbReference type="EMBL" id="LAZR01016503">
    <property type="protein sequence ID" value="KKM04227.1"/>
    <property type="molecule type" value="Genomic_DNA"/>
</dbReference>
<gene>
    <name evidence="8" type="ORF">LCGC14_1766350</name>
</gene>
<dbReference type="PROSITE" id="PS51832">
    <property type="entry name" value="HD_GYP"/>
    <property type="match status" value="1"/>
</dbReference>
<dbReference type="InterPro" id="IPR001789">
    <property type="entry name" value="Sig_transdc_resp-reg_receiver"/>
</dbReference>
<sequence length="205" mass="22437">MRILFVDDDESLQETVSGLLTEAGHEVECASSGGEALQILREHPCRLVITDWEMPEMNGLTLCRSIRAGQSVGYVYVILLTCHSTPEDIVTGLSAGADDFMSKPFHAGELAMRVRAGERVLSLETRDLAMFAMAKLAESRDPETGAHLERVRSYCRAIMLKLAGSGKRQTVDAHQLQRVAHIHIVEGEIAGGKGEDDILGRGHRV</sequence>
<evidence type="ECO:0000256" key="3">
    <source>
        <dbReference type="ARBA" id="ARBA00023015"/>
    </source>
</evidence>
<accession>A0A0F9HM17</accession>
<evidence type="ECO:0000256" key="2">
    <source>
        <dbReference type="ARBA" id="ARBA00023012"/>
    </source>
</evidence>
<evidence type="ECO:0000256" key="1">
    <source>
        <dbReference type="ARBA" id="ARBA00022553"/>
    </source>
</evidence>
<dbReference type="Gene3D" id="1.10.3210.10">
    <property type="entry name" value="Hypothetical protein af1432"/>
    <property type="match status" value="1"/>
</dbReference>
<evidence type="ECO:0000259" key="6">
    <source>
        <dbReference type="PROSITE" id="PS50110"/>
    </source>
</evidence>
<dbReference type="InterPro" id="IPR011006">
    <property type="entry name" value="CheY-like_superfamily"/>
</dbReference>
<evidence type="ECO:0000256" key="4">
    <source>
        <dbReference type="ARBA" id="ARBA00023125"/>
    </source>
</evidence>
<proteinExistence type="predicted"/>
<comment type="caution">
    <text evidence="8">The sequence shown here is derived from an EMBL/GenBank/DDBJ whole genome shotgun (WGS) entry which is preliminary data.</text>
</comment>
<dbReference type="SUPFAM" id="SSF52172">
    <property type="entry name" value="CheY-like"/>
    <property type="match status" value="1"/>
</dbReference>
<dbReference type="Pfam" id="PF00072">
    <property type="entry name" value="Response_reg"/>
    <property type="match status" value="1"/>
</dbReference>
<keyword evidence="3" id="KW-0805">Transcription regulation</keyword>
<keyword evidence="4" id="KW-0238">DNA-binding</keyword>